<dbReference type="EMBL" id="BATJ01000015">
    <property type="protein sequence ID" value="GAD68486.1"/>
    <property type="molecule type" value="Genomic_DNA"/>
</dbReference>
<dbReference type="Proteomes" id="UP000016570">
    <property type="component" value="Unassembled WGS sequence"/>
</dbReference>
<organism evidence="1 2">
    <name type="scientific">Vibrio proteolyticus NBRC 13287</name>
    <dbReference type="NCBI Taxonomy" id="1219065"/>
    <lineage>
        <taxon>Bacteria</taxon>
        <taxon>Pseudomonadati</taxon>
        <taxon>Pseudomonadota</taxon>
        <taxon>Gammaproteobacteria</taxon>
        <taxon>Vibrionales</taxon>
        <taxon>Vibrionaceae</taxon>
        <taxon>Vibrio</taxon>
    </lineage>
</organism>
<protein>
    <submittedName>
        <fullName evidence="1">Uncharacterized protein</fullName>
    </submittedName>
</protein>
<accession>U2ZL64</accession>
<name>U2ZL64_VIBPR</name>
<keyword evidence="2" id="KW-1185">Reference proteome</keyword>
<proteinExistence type="predicted"/>
<gene>
    <name evidence="1" type="ORF">VPR01S_15_00030</name>
</gene>
<sequence>MSNLDYSVDNYKNFIDHVEKNKIAEGSKLANWKSVLNVLSVLTAEEAKDITKFEIQELLEMFKARKTESGKEPSAGSLGTYKSRLNRGISEFKKYVKNASKSQTNDMVEKTETNHEDKASVMQDKVETYTLPFPLRAGVMVKISDLPTNLTAEEAERIASMVKALVNEK</sequence>
<dbReference type="AlphaFoldDB" id="U2ZL64"/>
<comment type="caution">
    <text evidence="1">The sequence shown here is derived from an EMBL/GenBank/DDBJ whole genome shotgun (WGS) entry which is preliminary data.</text>
</comment>
<dbReference type="eggNOG" id="ENOG50338TT">
    <property type="taxonomic scope" value="Bacteria"/>
</dbReference>
<evidence type="ECO:0000313" key="2">
    <source>
        <dbReference type="Proteomes" id="UP000016570"/>
    </source>
</evidence>
<reference evidence="1 2" key="1">
    <citation type="submission" date="2013-09" db="EMBL/GenBank/DDBJ databases">
        <title>Whole genome shotgun sequence of Vibrio proteolyticus NBRC 13287.</title>
        <authorList>
            <person name="Isaki S."/>
            <person name="Hosoyama A."/>
            <person name="Numata M."/>
            <person name="Hashimoto M."/>
            <person name="Hosoyama Y."/>
            <person name="Tsuchikane K."/>
            <person name="Noguchi M."/>
            <person name="Hirakata S."/>
            <person name="Ichikawa N."/>
            <person name="Ohji S."/>
            <person name="Yamazoe A."/>
            <person name="Fujita N."/>
        </authorList>
    </citation>
    <scope>NUCLEOTIDE SEQUENCE [LARGE SCALE GENOMIC DNA]</scope>
    <source>
        <strain evidence="1 2">NBRC 13287</strain>
    </source>
</reference>
<dbReference type="RefSeq" id="WP_021706456.1">
    <property type="nucleotide sequence ID" value="NZ_BATJ01000015.1"/>
</dbReference>
<evidence type="ECO:0000313" key="1">
    <source>
        <dbReference type="EMBL" id="GAD68486.1"/>
    </source>
</evidence>